<dbReference type="PANTHER" id="PTHR48078:SF9">
    <property type="entry name" value="D-SERINE DEHYDRATASE"/>
    <property type="match status" value="1"/>
</dbReference>
<dbReference type="Gene3D" id="3.40.50.1100">
    <property type="match status" value="2"/>
</dbReference>
<evidence type="ECO:0000256" key="3">
    <source>
        <dbReference type="ARBA" id="ARBA00023239"/>
    </source>
</evidence>
<evidence type="ECO:0000313" key="7">
    <source>
        <dbReference type="Proteomes" id="UP000236745"/>
    </source>
</evidence>
<dbReference type="GO" id="GO:0009097">
    <property type="term" value="P:isoleucine biosynthetic process"/>
    <property type="evidence" value="ECO:0007669"/>
    <property type="project" value="TreeGrafter"/>
</dbReference>
<dbReference type="Proteomes" id="UP000236745">
    <property type="component" value="Unassembled WGS sequence"/>
</dbReference>
<feature type="modified residue" description="N6-(pyridoxal phosphate)lysine" evidence="4">
    <location>
        <position position="123"/>
    </location>
</feature>
<organism evidence="6 7">
    <name type="scientific">Marinobacterium lutimaris</name>
    <dbReference type="NCBI Taxonomy" id="568106"/>
    <lineage>
        <taxon>Bacteria</taxon>
        <taxon>Pseudomonadati</taxon>
        <taxon>Pseudomonadota</taxon>
        <taxon>Gammaproteobacteria</taxon>
        <taxon>Oceanospirillales</taxon>
        <taxon>Oceanospirillaceae</taxon>
        <taxon>Marinobacterium</taxon>
    </lineage>
</organism>
<dbReference type="NCBIfam" id="NF002823">
    <property type="entry name" value="PRK02991.1"/>
    <property type="match status" value="1"/>
</dbReference>
<feature type="domain" description="Tryptophan synthase beta chain-like PALP" evidence="5">
    <location>
        <begin position="100"/>
        <end position="402"/>
    </location>
</feature>
<evidence type="ECO:0000259" key="5">
    <source>
        <dbReference type="Pfam" id="PF00291"/>
    </source>
</evidence>
<comment type="similarity">
    <text evidence="4">Belongs to the serine/threonine dehydratase family. DsdA subfamily.</text>
</comment>
<reference evidence="6 7" key="1">
    <citation type="submission" date="2016-10" db="EMBL/GenBank/DDBJ databases">
        <authorList>
            <person name="de Groot N.N."/>
        </authorList>
    </citation>
    <scope>NUCLEOTIDE SEQUENCE [LARGE SCALE GENOMIC DNA]</scope>
    <source>
        <strain evidence="6 7">DSM 22012</strain>
    </source>
</reference>
<dbReference type="InterPro" id="IPR001926">
    <property type="entry name" value="TrpB-like_PALP"/>
</dbReference>
<name>A0A1H6C9F4_9GAMM</name>
<dbReference type="HAMAP" id="MF_01030">
    <property type="entry name" value="D_Ser_dehydrat"/>
    <property type="match status" value="1"/>
</dbReference>
<dbReference type="GO" id="GO:0036088">
    <property type="term" value="P:D-serine catabolic process"/>
    <property type="evidence" value="ECO:0007669"/>
    <property type="project" value="TreeGrafter"/>
</dbReference>
<dbReference type="InterPro" id="IPR036052">
    <property type="entry name" value="TrpB-like_PALP_sf"/>
</dbReference>
<evidence type="ECO:0000256" key="2">
    <source>
        <dbReference type="ARBA" id="ARBA00022898"/>
    </source>
</evidence>
<dbReference type="Pfam" id="PF00291">
    <property type="entry name" value="PALP"/>
    <property type="match status" value="1"/>
</dbReference>
<evidence type="ECO:0000313" key="6">
    <source>
        <dbReference type="EMBL" id="SEG69245.1"/>
    </source>
</evidence>
<dbReference type="InterPro" id="IPR050147">
    <property type="entry name" value="Ser/Thr_Dehydratase"/>
</dbReference>
<dbReference type="EMBL" id="FNVQ01000003">
    <property type="protein sequence ID" value="SEG69245.1"/>
    <property type="molecule type" value="Genomic_DNA"/>
</dbReference>
<evidence type="ECO:0000256" key="4">
    <source>
        <dbReference type="HAMAP-Rule" id="MF_01030"/>
    </source>
</evidence>
<dbReference type="SUPFAM" id="SSF53686">
    <property type="entry name" value="Tryptophan synthase beta subunit-like PLP-dependent enzymes"/>
    <property type="match status" value="1"/>
</dbReference>
<keyword evidence="2 4" id="KW-0663">Pyridoxal phosphate</keyword>
<accession>A0A1H6C9F4</accession>
<dbReference type="OrthoDB" id="9780546at2"/>
<dbReference type="GO" id="GO:0030170">
    <property type="term" value="F:pyridoxal phosphate binding"/>
    <property type="evidence" value="ECO:0007669"/>
    <property type="project" value="InterPro"/>
</dbReference>
<dbReference type="RefSeq" id="WP_104004120.1">
    <property type="nucleotide sequence ID" value="NZ_FNVQ01000003.1"/>
</dbReference>
<proteinExistence type="inferred from homology"/>
<dbReference type="NCBIfam" id="TIGR02035">
    <property type="entry name" value="D_Ser_am_lyase"/>
    <property type="match status" value="1"/>
</dbReference>
<dbReference type="AlphaFoldDB" id="A0A1H6C9F4"/>
<protein>
    <recommendedName>
        <fullName evidence="4">Probable D-serine dehydratase</fullName>
        <ecNumber evidence="4">4.3.1.18</ecNumber>
    </recommendedName>
    <alternativeName>
        <fullName evidence="4">D-serine deaminase</fullName>
        <shortName evidence="4">DSD</shortName>
    </alternativeName>
</protein>
<keyword evidence="7" id="KW-1185">Reference proteome</keyword>
<sequence>MENLNHIDWIAKASANKDPVLDDLQQCRERLWINPKVTSFESVKAKLPLSFADIEDASARLDRFAAYFKAVFPETAERNGIIESPLIRVDNGAKAVAGLLDTETPANLLVKCDSHLPISGSIKARGGIYEVLQYAEKLAAENGLLHEGIDYACFDTAPFKALFAKHGIVVGSTGNLGLSIGIMSAKLGFNVTVHMSADAREWKKAMLRSKGVNVVEHQSDYSVAVAQGREEALATPGCHFVDDEDSTTLFLGYSVAALRLKKQLEEQNISVDAQHPLIVYLPCGVGGGPGGVAFGLKHVFGDAVHCFFAEPTHSPCMLLGMHSGLHNGISVQDIGLDNLTCADGLAVGRPSAFVGAVMDPLLDGIYTASDDTLHALVKLMTDAEQLSIEPSAAAGLPGFAWLQKAGSETLAQIGLAESLTNATHLAWATGGNMVPAEERAKYYALGEKALSEAFRR</sequence>
<dbReference type="GO" id="GO:0008721">
    <property type="term" value="F:D-serine ammonia-lyase activity"/>
    <property type="evidence" value="ECO:0007669"/>
    <property type="project" value="UniProtKB-EC"/>
</dbReference>
<gene>
    <name evidence="4" type="primary">dsdA</name>
    <name evidence="6" type="ORF">SAMN05444390_103277</name>
</gene>
<keyword evidence="3 4" id="KW-0456">Lyase</keyword>
<dbReference type="InterPro" id="IPR011780">
    <property type="entry name" value="D_Ser_am_lyase"/>
</dbReference>
<comment type="cofactor">
    <cofactor evidence="1 4">
        <name>pyridoxal 5'-phosphate</name>
        <dbReference type="ChEBI" id="CHEBI:597326"/>
    </cofactor>
</comment>
<dbReference type="PROSITE" id="PS00165">
    <property type="entry name" value="DEHYDRATASE_SER_THR"/>
    <property type="match status" value="1"/>
</dbReference>
<dbReference type="InterPro" id="IPR000634">
    <property type="entry name" value="Ser/Thr_deHydtase_PyrdxlP-BS"/>
</dbReference>
<evidence type="ECO:0000256" key="1">
    <source>
        <dbReference type="ARBA" id="ARBA00001933"/>
    </source>
</evidence>
<dbReference type="GO" id="GO:0016836">
    <property type="term" value="F:hydro-lyase activity"/>
    <property type="evidence" value="ECO:0007669"/>
    <property type="project" value="UniProtKB-UniRule"/>
</dbReference>
<comment type="catalytic activity">
    <reaction evidence="4">
        <text>D-serine = pyruvate + NH4(+)</text>
        <dbReference type="Rhea" id="RHEA:13977"/>
        <dbReference type="ChEBI" id="CHEBI:15361"/>
        <dbReference type="ChEBI" id="CHEBI:28938"/>
        <dbReference type="ChEBI" id="CHEBI:35247"/>
        <dbReference type="EC" id="4.3.1.18"/>
    </reaction>
</comment>
<dbReference type="EC" id="4.3.1.18" evidence="4"/>
<dbReference type="PANTHER" id="PTHR48078">
    <property type="entry name" value="THREONINE DEHYDRATASE, MITOCHONDRIAL-RELATED"/>
    <property type="match status" value="1"/>
</dbReference>